<name>A0ABR0QSY9_GOSAR</name>
<dbReference type="Pfam" id="PF04749">
    <property type="entry name" value="PLAC8"/>
    <property type="match status" value="1"/>
</dbReference>
<reference evidence="2 3" key="1">
    <citation type="submission" date="2023-03" db="EMBL/GenBank/DDBJ databases">
        <title>WGS of Gossypium arboreum.</title>
        <authorList>
            <person name="Yu D."/>
        </authorList>
    </citation>
    <scope>NUCLEOTIDE SEQUENCE [LARGE SCALE GENOMIC DNA]</scope>
    <source>
        <tissue evidence="2">Leaf</tissue>
    </source>
</reference>
<comment type="caution">
    <text evidence="2">The sequence shown here is derived from an EMBL/GenBank/DDBJ whole genome shotgun (WGS) entry which is preliminary data.</text>
</comment>
<keyword evidence="3" id="KW-1185">Reference proteome</keyword>
<proteinExistence type="predicted"/>
<dbReference type="Proteomes" id="UP001358586">
    <property type="component" value="Chromosome 2"/>
</dbReference>
<evidence type="ECO:0000256" key="1">
    <source>
        <dbReference type="SAM" id="Phobius"/>
    </source>
</evidence>
<protein>
    <recommendedName>
        <fullName evidence="4">Protein PLANT CADMIUM RESISTANCE 2-like</fullName>
    </recommendedName>
</protein>
<evidence type="ECO:0008006" key="4">
    <source>
        <dbReference type="Google" id="ProtNLM"/>
    </source>
</evidence>
<gene>
    <name evidence="2" type="ORF">PVK06_004781</name>
</gene>
<dbReference type="NCBIfam" id="TIGR01571">
    <property type="entry name" value="A_thal_Cys_rich"/>
    <property type="match status" value="1"/>
</dbReference>
<organism evidence="2 3">
    <name type="scientific">Gossypium arboreum</name>
    <name type="common">Tree cotton</name>
    <name type="synonym">Gossypium nanking</name>
    <dbReference type="NCBI Taxonomy" id="29729"/>
    <lineage>
        <taxon>Eukaryota</taxon>
        <taxon>Viridiplantae</taxon>
        <taxon>Streptophyta</taxon>
        <taxon>Embryophyta</taxon>
        <taxon>Tracheophyta</taxon>
        <taxon>Spermatophyta</taxon>
        <taxon>Magnoliopsida</taxon>
        <taxon>eudicotyledons</taxon>
        <taxon>Gunneridae</taxon>
        <taxon>Pentapetalae</taxon>
        <taxon>rosids</taxon>
        <taxon>malvids</taxon>
        <taxon>Malvales</taxon>
        <taxon>Malvaceae</taxon>
        <taxon>Malvoideae</taxon>
        <taxon>Gossypium</taxon>
    </lineage>
</organism>
<keyword evidence="1" id="KW-0472">Membrane</keyword>
<evidence type="ECO:0000313" key="3">
    <source>
        <dbReference type="Proteomes" id="UP001358586"/>
    </source>
</evidence>
<sequence>MHSSGEPHDEAPWSVGFCDCFSDMKTCCMACLCPCIAFGRISEIVDKGSTSCGARYILIMCITGFPGLYSCFFRSKLGKQYRLKGGCYGDCMRHLYCEICALTQEYCELQNCGLDMSIGWHANVEKNQGLAMAPVVEKGMSKEMMMMG</sequence>
<dbReference type="EMBL" id="JARKNE010000002">
    <property type="protein sequence ID" value="KAK5842428.1"/>
    <property type="molecule type" value="Genomic_DNA"/>
</dbReference>
<dbReference type="InterPro" id="IPR006461">
    <property type="entry name" value="PLAC_motif_containing"/>
</dbReference>
<keyword evidence="1" id="KW-1133">Transmembrane helix</keyword>
<accession>A0ABR0QSY9</accession>
<feature type="transmembrane region" description="Helical" evidence="1">
    <location>
        <begin position="53"/>
        <end position="73"/>
    </location>
</feature>
<keyword evidence="1" id="KW-0812">Transmembrane</keyword>
<evidence type="ECO:0000313" key="2">
    <source>
        <dbReference type="EMBL" id="KAK5842428.1"/>
    </source>
</evidence>
<dbReference type="PANTHER" id="PTHR15907">
    <property type="entry name" value="DUF614 FAMILY PROTEIN-RELATED"/>
    <property type="match status" value="1"/>
</dbReference>